<evidence type="ECO:0000256" key="11">
    <source>
        <dbReference type="SAM" id="Phobius"/>
    </source>
</evidence>
<dbReference type="PANTHER" id="PTHR19353:SF12">
    <property type="entry name" value="ACYL-COA 6-DESATURASE"/>
    <property type="match status" value="1"/>
</dbReference>
<evidence type="ECO:0000256" key="10">
    <source>
        <dbReference type="SAM" id="MobiDB-lite"/>
    </source>
</evidence>
<keyword evidence="5 11" id="KW-1133">Transmembrane helix</keyword>
<dbReference type="InterPro" id="IPR005804">
    <property type="entry name" value="FA_desaturase_dom"/>
</dbReference>
<feature type="compositionally biased region" description="Polar residues" evidence="10">
    <location>
        <begin position="322"/>
        <end position="332"/>
    </location>
</feature>
<keyword evidence="3 11" id="KW-0812">Transmembrane</keyword>
<evidence type="ECO:0000256" key="6">
    <source>
        <dbReference type="ARBA" id="ARBA00023002"/>
    </source>
</evidence>
<evidence type="ECO:0000256" key="9">
    <source>
        <dbReference type="ARBA" id="ARBA00023160"/>
    </source>
</evidence>
<sequence length="332" mass="38048">MNLFKNNQFFFLLHLAHIISMESIGWFTIFYFGNSWIPTIITALLLATSQAQAGWLQHDYGHLSIYKNSMWNHIVYKFIFGHLKGASANWWNHRHFQHHAKCVPQGSGCEHATCREYFFLIGPPLLIPLYFHYQTIMTMIVCKDWVDLAWAISYYTHFFITYIPFCDVLGAILFLNFIRFLESHCSQLAATCNVESSSFNDWLSGHLNFQIEHHLFPTMPWHNLHKITPLVRSLRAKHGIEYQEKPLLRALQDIIGSLRKSGQLWLDAYLHKRSCSPQGPHGDSGWGEQVGVVAEGEASSSLRAQGNILASPEPSDPGLEQFHSTTSQVQSL</sequence>
<evidence type="ECO:0000256" key="4">
    <source>
        <dbReference type="ARBA" id="ARBA00022832"/>
    </source>
</evidence>
<evidence type="ECO:0000313" key="13">
    <source>
        <dbReference type="EMBL" id="CAI9155343.1"/>
    </source>
</evidence>
<evidence type="ECO:0000313" key="14">
    <source>
        <dbReference type="Proteomes" id="UP001176941"/>
    </source>
</evidence>
<keyword evidence="2" id="KW-0444">Lipid biosynthesis</keyword>
<accession>A0ABN8Y4F0</accession>
<evidence type="ECO:0000256" key="7">
    <source>
        <dbReference type="ARBA" id="ARBA00023098"/>
    </source>
</evidence>
<evidence type="ECO:0000256" key="5">
    <source>
        <dbReference type="ARBA" id="ARBA00022989"/>
    </source>
</evidence>
<feature type="domain" description="Fatty acid desaturase" evidence="12">
    <location>
        <begin position="35"/>
        <end position="244"/>
    </location>
</feature>
<dbReference type="Pfam" id="PF00487">
    <property type="entry name" value="FA_desaturase"/>
    <property type="match status" value="1"/>
</dbReference>
<comment type="subcellular location">
    <subcellularLocation>
        <location evidence="1">Membrane</location>
        <topology evidence="1">Multi-pass membrane protein</topology>
    </subcellularLocation>
</comment>
<reference evidence="13" key="1">
    <citation type="submission" date="2023-04" db="EMBL/GenBank/DDBJ databases">
        <authorList>
            <consortium name="ELIXIR-Norway"/>
        </authorList>
    </citation>
    <scope>NUCLEOTIDE SEQUENCE [LARGE SCALE GENOMIC DNA]</scope>
</reference>
<feature type="region of interest" description="Disordered" evidence="10">
    <location>
        <begin position="297"/>
        <end position="332"/>
    </location>
</feature>
<gene>
    <name evidence="13" type="ORF">MRATA1EN1_LOCUS4305</name>
</gene>
<keyword evidence="14" id="KW-1185">Reference proteome</keyword>
<keyword evidence="4" id="KW-0276">Fatty acid metabolism</keyword>
<organism evidence="13 14">
    <name type="scientific">Rangifer tarandus platyrhynchus</name>
    <name type="common">Svalbard reindeer</name>
    <dbReference type="NCBI Taxonomy" id="3082113"/>
    <lineage>
        <taxon>Eukaryota</taxon>
        <taxon>Metazoa</taxon>
        <taxon>Chordata</taxon>
        <taxon>Craniata</taxon>
        <taxon>Vertebrata</taxon>
        <taxon>Euteleostomi</taxon>
        <taxon>Mammalia</taxon>
        <taxon>Eutheria</taxon>
        <taxon>Laurasiatheria</taxon>
        <taxon>Artiodactyla</taxon>
        <taxon>Ruminantia</taxon>
        <taxon>Pecora</taxon>
        <taxon>Cervidae</taxon>
        <taxon>Odocoileinae</taxon>
        <taxon>Rangifer</taxon>
    </lineage>
</organism>
<evidence type="ECO:0000256" key="1">
    <source>
        <dbReference type="ARBA" id="ARBA00004141"/>
    </source>
</evidence>
<proteinExistence type="predicted"/>
<evidence type="ECO:0000256" key="2">
    <source>
        <dbReference type="ARBA" id="ARBA00022516"/>
    </source>
</evidence>
<keyword evidence="7" id="KW-0443">Lipid metabolism</keyword>
<feature type="transmembrane region" description="Helical" evidence="11">
    <location>
        <begin position="9"/>
        <end position="30"/>
    </location>
</feature>
<evidence type="ECO:0000256" key="3">
    <source>
        <dbReference type="ARBA" id="ARBA00022692"/>
    </source>
</evidence>
<keyword evidence="9" id="KW-0275">Fatty acid biosynthesis</keyword>
<dbReference type="EMBL" id="OX459948">
    <property type="protein sequence ID" value="CAI9155343.1"/>
    <property type="molecule type" value="Genomic_DNA"/>
</dbReference>
<dbReference type="PANTHER" id="PTHR19353">
    <property type="entry name" value="FATTY ACID DESATURASE 2"/>
    <property type="match status" value="1"/>
</dbReference>
<feature type="transmembrane region" description="Helical" evidence="11">
    <location>
        <begin position="117"/>
        <end position="134"/>
    </location>
</feature>
<dbReference type="CDD" id="cd03506">
    <property type="entry name" value="Delta6-FADS-like"/>
    <property type="match status" value="1"/>
</dbReference>
<evidence type="ECO:0000259" key="12">
    <source>
        <dbReference type="Pfam" id="PF00487"/>
    </source>
</evidence>
<dbReference type="InterPro" id="IPR012171">
    <property type="entry name" value="Fatty_acid_desaturase"/>
</dbReference>
<evidence type="ECO:0000256" key="8">
    <source>
        <dbReference type="ARBA" id="ARBA00023136"/>
    </source>
</evidence>
<protein>
    <recommendedName>
        <fullName evidence="12">Fatty acid desaturase domain-containing protein</fullName>
    </recommendedName>
</protein>
<feature type="transmembrane region" description="Helical" evidence="11">
    <location>
        <begin position="154"/>
        <end position="178"/>
    </location>
</feature>
<keyword evidence="8 11" id="KW-0472">Membrane</keyword>
<name>A0ABN8Y4F0_RANTA</name>
<keyword evidence="6" id="KW-0560">Oxidoreductase</keyword>
<dbReference type="Proteomes" id="UP001176941">
    <property type="component" value="Chromosome 12"/>
</dbReference>